<keyword evidence="1" id="KW-1133">Transmembrane helix</keyword>
<feature type="transmembrane region" description="Helical" evidence="1">
    <location>
        <begin position="16"/>
        <end position="38"/>
    </location>
</feature>
<gene>
    <name evidence="2" type="ORF">HX001_00600</name>
</gene>
<feature type="transmembrane region" description="Helical" evidence="1">
    <location>
        <begin position="173"/>
        <end position="194"/>
    </location>
</feature>
<sequence length="198" mass="22951">MFRKLLNPFAYFDDKILLIVGIFAHFIFSYICYISSSYFPDFLSIQKVKIAFSFPDIVYQNTRNVFIAVVIFYIFGKIINSKTRLVDIINVVLISRIAYYAVFITDFIPFINHKIDRLAEGVLSNNFSMLHDISTMTIVVIVAFIAIFFMALMFYYLYIGFKTVTNMKSLQQTIVFVAVVLFLIIFTSILALIIPQKI</sequence>
<dbReference type="AlphaFoldDB" id="A0AAJ1V7L9"/>
<comment type="caution">
    <text evidence="2">The sequence shown here is derived from an EMBL/GenBank/DDBJ whole genome shotgun (WGS) entry which is preliminary data.</text>
</comment>
<evidence type="ECO:0000313" key="3">
    <source>
        <dbReference type="Proteomes" id="UP001170959"/>
    </source>
</evidence>
<protein>
    <recommendedName>
        <fullName evidence="4">Yip1 domain-containing protein</fullName>
    </recommendedName>
</protein>
<reference evidence="2" key="2">
    <citation type="journal article" date="2022" name="Sci. Total Environ.">
        <title>Prevalence, transmission, and molecular epidemiology of tet(X)-positive bacteria among humans, animals, and environmental niches in China: An epidemiological, and genomic-based study.</title>
        <authorList>
            <person name="Dong N."/>
            <person name="Zeng Y."/>
            <person name="Cai C."/>
            <person name="Sun C."/>
            <person name="Lu J."/>
            <person name="Liu C."/>
            <person name="Zhou H."/>
            <person name="Sun Q."/>
            <person name="Shu L."/>
            <person name="Wang H."/>
            <person name="Wang Y."/>
            <person name="Wang S."/>
            <person name="Wu C."/>
            <person name="Chan E.W."/>
            <person name="Chen G."/>
            <person name="Shen Z."/>
            <person name="Chen S."/>
            <person name="Zhang R."/>
        </authorList>
    </citation>
    <scope>NUCLEOTIDE SEQUENCE</scope>
    <source>
        <strain evidence="2">R655-4</strain>
    </source>
</reference>
<organism evidence="2 3">
    <name type="scientific">Empedobacter brevis</name>
    <dbReference type="NCBI Taxonomy" id="247"/>
    <lineage>
        <taxon>Bacteria</taxon>
        <taxon>Pseudomonadati</taxon>
        <taxon>Bacteroidota</taxon>
        <taxon>Flavobacteriia</taxon>
        <taxon>Flavobacteriales</taxon>
        <taxon>Weeksellaceae</taxon>
        <taxon>Empedobacter</taxon>
    </lineage>
</organism>
<dbReference type="EMBL" id="JACAGJ010000001">
    <property type="protein sequence ID" value="MDM1070985.1"/>
    <property type="molecule type" value="Genomic_DNA"/>
</dbReference>
<feature type="transmembrane region" description="Helical" evidence="1">
    <location>
        <begin position="88"/>
        <end position="113"/>
    </location>
</feature>
<keyword evidence="1" id="KW-0472">Membrane</keyword>
<name>A0AAJ1V7L9_9FLAO</name>
<keyword evidence="1" id="KW-0812">Transmembrane</keyword>
<evidence type="ECO:0008006" key="4">
    <source>
        <dbReference type="Google" id="ProtNLM"/>
    </source>
</evidence>
<feature type="transmembrane region" description="Helical" evidence="1">
    <location>
        <begin position="133"/>
        <end position="161"/>
    </location>
</feature>
<proteinExistence type="predicted"/>
<evidence type="ECO:0000256" key="1">
    <source>
        <dbReference type="SAM" id="Phobius"/>
    </source>
</evidence>
<reference evidence="2" key="1">
    <citation type="submission" date="2020-06" db="EMBL/GenBank/DDBJ databases">
        <authorList>
            <person name="Dong N."/>
        </authorList>
    </citation>
    <scope>NUCLEOTIDE SEQUENCE</scope>
    <source>
        <strain evidence="2">R655-4</strain>
    </source>
</reference>
<evidence type="ECO:0000313" key="2">
    <source>
        <dbReference type="EMBL" id="MDM1070985.1"/>
    </source>
</evidence>
<dbReference type="RefSeq" id="WP_159155713.1">
    <property type="nucleotide sequence ID" value="NZ_CP013210.1"/>
</dbReference>
<accession>A0AAJ1V7L9</accession>
<dbReference type="Proteomes" id="UP001170959">
    <property type="component" value="Unassembled WGS sequence"/>
</dbReference>
<feature type="transmembrane region" description="Helical" evidence="1">
    <location>
        <begin position="58"/>
        <end position="76"/>
    </location>
</feature>